<protein>
    <submittedName>
        <fullName evidence="6">TonB-dependent receptor</fullName>
    </submittedName>
</protein>
<proteinExistence type="predicted"/>
<dbReference type="SUPFAM" id="SSF49464">
    <property type="entry name" value="Carboxypeptidase regulatory domain-like"/>
    <property type="match status" value="1"/>
</dbReference>
<dbReference type="Pfam" id="PF07715">
    <property type="entry name" value="Plug"/>
    <property type="match status" value="1"/>
</dbReference>
<comment type="caution">
    <text evidence="6">The sequence shown here is derived from an EMBL/GenBank/DDBJ whole genome shotgun (WGS) entry which is preliminary data.</text>
</comment>
<keyword evidence="6" id="KW-0675">Receptor</keyword>
<dbReference type="InterPro" id="IPR012910">
    <property type="entry name" value="Plug_dom"/>
</dbReference>
<dbReference type="RefSeq" id="WP_008198400.1">
    <property type="nucleotide sequence ID" value="NZ_CM001023.1"/>
</dbReference>
<dbReference type="Proteomes" id="UP000003919">
    <property type="component" value="Unassembled WGS sequence"/>
</dbReference>
<evidence type="ECO:0000256" key="1">
    <source>
        <dbReference type="ARBA" id="ARBA00004442"/>
    </source>
</evidence>
<dbReference type="InterPro" id="IPR037066">
    <property type="entry name" value="Plug_dom_sf"/>
</dbReference>
<evidence type="ECO:0000313" key="6">
    <source>
        <dbReference type="EMBL" id="EAZ82269.1"/>
    </source>
</evidence>
<gene>
    <name evidence="6" type="ORF">ALPR1_03470</name>
</gene>
<dbReference type="Pfam" id="PF14905">
    <property type="entry name" value="OMP_b-brl_3"/>
    <property type="match status" value="1"/>
</dbReference>
<keyword evidence="7" id="KW-1185">Reference proteome</keyword>
<dbReference type="InterPro" id="IPR041700">
    <property type="entry name" value="OMP_b-brl_3"/>
</dbReference>
<dbReference type="GO" id="GO:0009279">
    <property type="term" value="C:cell outer membrane"/>
    <property type="evidence" value="ECO:0007669"/>
    <property type="project" value="UniProtKB-SubCell"/>
</dbReference>
<dbReference type="HOGENOM" id="CLU_017617_0_0_10"/>
<feature type="domain" description="TonB-dependent receptor plug" evidence="4">
    <location>
        <begin position="148"/>
        <end position="225"/>
    </location>
</feature>
<dbReference type="Gene3D" id="2.60.40.1120">
    <property type="entry name" value="Carboxypeptidase-like, regulatory domain"/>
    <property type="match status" value="1"/>
</dbReference>
<dbReference type="eggNOG" id="COG4771">
    <property type="taxonomic scope" value="Bacteria"/>
</dbReference>
<organism evidence="6 7">
    <name type="scientific">Algoriphagus machipongonensis</name>
    <dbReference type="NCBI Taxonomy" id="388413"/>
    <lineage>
        <taxon>Bacteria</taxon>
        <taxon>Pseudomonadati</taxon>
        <taxon>Bacteroidota</taxon>
        <taxon>Cytophagia</taxon>
        <taxon>Cytophagales</taxon>
        <taxon>Cyclobacteriaceae</taxon>
        <taxon>Algoriphagus</taxon>
    </lineage>
</organism>
<dbReference type="EMBL" id="AAXU02000001">
    <property type="protein sequence ID" value="EAZ82269.1"/>
    <property type="molecule type" value="Genomic_DNA"/>
</dbReference>
<accession>A3HVU7</accession>
<feature type="domain" description="Outer membrane protein beta-barrel" evidence="5">
    <location>
        <begin position="380"/>
        <end position="789"/>
    </location>
</feature>
<keyword evidence="3" id="KW-0998">Cell outer membrane</keyword>
<dbReference type="PANTHER" id="PTHR40980:SF4">
    <property type="entry name" value="TONB-DEPENDENT RECEPTOR-LIKE BETA-BARREL DOMAIN-CONTAINING PROTEIN"/>
    <property type="match status" value="1"/>
</dbReference>
<dbReference type="PANTHER" id="PTHR40980">
    <property type="entry name" value="PLUG DOMAIN-CONTAINING PROTEIN"/>
    <property type="match status" value="1"/>
</dbReference>
<dbReference type="SUPFAM" id="SSF56935">
    <property type="entry name" value="Porins"/>
    <property type="match status" value="1"/>
</dbReference>
<evidence type="ECO:0000259" key="5">
    <source>
        <dbReference type="Pfam" id="PF14905"/>
    </source>
</evidence>
<evidence type="ECO:0000259" key="4">
    <source>
        <dbReference type="Pfam" id="PF07715"/>
    </source>
</evidence>
<dbReference type="InterPro" id="IPR036942">
    <property type="entry name" value="Beta-barrel_TonB_sf"/>
</dbReference>
<reference evidence="6 7" key="1">
    <citation type="journal article" date="2011" name="J. Bacteriol.">
        <title>Complete genome sequence of Algoriphagus sp. PR1, bacterial prey of a colony-forming choanoflagellate.</title>
        <authorList>
            <person name="Alegado R.A."/>
            <person name="Ferriera S."/>
            <person name="Nusbaum C."/>
            <person name="Young S.K."/>
            <person name="Zeng Q."/>
            <person name="Imamovic A."/>
            <person name="Fairclough S.R."/>
            <person name="King N."/>
        </authorList>
    </citation>
    <scope>NUCLEOTIDE SEQUENCE [LARGE SCALE GENOMIC DNA]</scope>
    <source>
        <strain evidence="6 7">PR1</strain>
    </source>
</reference>
<comment type="subcellular location">
    <subcellularLocation>
        <location evidence="1">Cell outer membrane</location>
    </subcellularLocation>
</comment>
<dbReference type="OrthoDB" id="972646at2"/>
<dbReference type="Gene3D" id="2.170.130.10">
    <property type="entry name" value="TonB-dependent receptor, plug domain"/>
    <property type="match status" value="1"/>
</dbReference>
<dbReference type="Pfam" id="PF13715">
    <property type="entry name" value="CarbopepD_reg_2"/>
    <property type="match status" value="1"/>
</dbReference>
<keyword evidence="2" id="KW-0472">Membrane</keyword>
<evidence type="ECO:0000256" key="2">
    <source>
        <dbReference type="ARBA" id="ARBA00023136"/>
    </source>
</evidence>
<dbReference type="Gene3D" id="2.40.170.20">
    <property type="entry name" value="TonB-dependent receptor, beta-barrel domain"/>
    <property type="match status" value="1"/>
</dbReference>
<name>A3HVU7_9BACT</name>
<dbReference type="STRING" id="388413.ALPR1_03470"/>
<evidence type="ECO:0000256" key="3">
    <source>
        <dbReference type="ARBA" id="ARBA00023237"/>
    </source>
</evidence>
<dbReference type="InterPro" id="IPR008969">
    <property type="entry name" value="CarboxyPept-like_regulatory"/>
</dbReference>
<sequence>MLRGLTLYSLALLFCLFSTIELLAQETRLRGKVVDGGKETPLEFANVALLNQSDSTLVTGGMTDLDGQFDFNVASGSYIFRVGFIGYLEYFENINLGEKKNVNFGTITLAPDAQNLDEVVVEGVTSMFESDIDKRSYNVENSIVAEGATASQLLSTLPSIQVDEEGGITMRGSGNILIYINGRPSNLSGDDAESILSQFPANSIKSVELITNPSSRYDATGVGGIINIILRKNENLGFNGQVNASIGTRDKYQAGINLNYGTDKANFYASYNWQNRWQKEWGSGTRSTNLPNFSPSLNQDQDGYEKEKTHLIRAGVDYNVSDNGTLGVYFQGNFDDEVEFAQIDQDNISSTGSLDSSFVRINNELSNSANYEGGINYTWNIDSLGQKLYTSLSYAYDNRTQVEYYDQDFFTSEGTSDPTKRLSQVNDRPRESHLFVGQMDYEKPFNENASIEAGLKATMGDWTWGQQFSQGDESNGFNPTPVDTLTDTYYFDQNVYAAYLTFRNKAGKFGYQLGLRGEYTETLGETEREMESIPSDYLNLFPSVFLSYTLAPENELTLNYTRRISRPSIWDLAPIYRVRDQYNLSIGNPYLKPEFTDSYEMGYMKGWERYLLNATVYHRFSTDVETRITTLTDDNVAIQSRENADTRASTGFELINQFQISNNFDATLTGNFFYSKINADNVEGRDLSNENFSWTISLLGNILVPKWFSIQLQGNYRGPIVLPQGQIEPQYTLNVGMRKNILDNKATISLNVSDIFNTRNFRITTNDERFTQYREFQRESRIATLSFTYRFGGFKEKGDSRSRREGGDDFGDDF</sequence>
<evidence type="ECO:0000313" key="7">
    <source>
        <dbReference type="Proteomes" id="UP000003919"/>
    </source>
</evidence>
<dbReference type="AlphaFoldDB" id="A3HVU7"/>